<evidence type="ECO:0000259" key="2">
    <source>
        <dbReference type="Pfam" id="PF21539"/>
    </source>
</evidence>
<dbReference type="PANTHER" id="PTHR33137:SF10">
    <property type="entry name" value="EXPRESSED PROTEIN"/>
    <property type="match status" value="1"/>
</dbReference>
<dbReference type="PANTHER" id="PTHR33137">
    <property type="entry name" value="MEDIATOR OF RNA POLYMERASE II TRANSCRIPTION SUBUNIT 15A-RELATED"/>
    <property type="match status" value="1"/>
</dbReference>
<reference evidence="3" key="1">
    <citation type="submission" date="2024-10" db="EMBL/GenBank/DDBJ databases">
        <authorList>
            <person name="Ryan C."/>
        </authorList>
    </citation>
    <scope>NUCLEOTIDE SEQUENCE [LARGE SCALE GENOMIC DNA]</scope>
</reference>
<organism evidence="3 4">
    <name type="scientific">Urochloa decumbens</name>
    <dbReference type="NCBI Taxonomy" id="240449"/>
    <lineage>
        <taxon>Eukaryota</taxon>
        <taxon>Viridiplantae</taxon>
        <taxon>Streptophyta</taxon>
        <taxon>Embryophyta</taxon>
        <taxon>Tracheophyta</taxon>
        <taxon>Spermatophyta</taxon>
        <taxon>Magnoliopsida</taxon>
        <taxon>Liliopsida</taxon>
        <taxon>Poales</taxon>
        <taxon>Poaceae</taxon>
        <taxon>PACMAD clade</taxon>
        <taxon>Panicoideae</taxon>
        <taxon>Panicodae</taxon>
        <taxon>Paniceae</taxon>
        <taxon>Melinidinae</taxon>
        <taxon>Urochloa</taxon>
    </lineage>
</organism>
<accession>A0ABC9CZV3</accession>
<feature type="region of interest" description="Disordered" evidence="1">
    <location>
        <begin position="484"/>
        <end position="534"/>
    </location>
</feature>
<dbReference type="EMBL" id="OZ075140">
    <property type="protein sequence ID" value="CAL5028871.1"/>
    <property type="molecule type" value="Genomic_DNA"/>
</dbReference>
<dbReference type="InterPro" id="IPR044661">
    <property type="entry name" value="MED15a/b/c-like"/>
</dbReference>
<proteinExistence type="predicted"/>
<dbReference type="InterPro" id="IPR048386">
    <property type="entry name" value="Med15_C"/>
</dbReference>
<feature type="compositionally biased region" description="Basic residues" evidence="1">
    <location>
        <begin position="224"/>
        <end position="233"/>
    </location>
</feature>
<name>A0ABC9CZV3_9POAL</name>
<gene>
    <name evidence="3" type="ORF">URODEC1_LOCUS80080</name>
</gene>
<feature type="compositionally biased region" description="Basic and acidic residues" evidence="1">
    <location>
        <begin position="496"/>
        <end position="512"/>
    </location>
</feature>
<keyword evidence="4" id="KW-1185">Reference proteome</keyword>
<dbReference type="AlphaFoldDB" id="A0ABC9CZV3"/>
<evidence type="ECO:0000313" key="3">
    <source>
        <dbReference type="EMBL" id="CAL5028871.1"/>
    </source>
</evidence>
<evidence type="ECO:0000256" key="1">
    <source>
        <dbReference type="SAM" id="MobiDB-lite"/>
    </source>
</evidence>
<protein>
    <recommendedName>
        <fullName evidence="2">ARC105/Med15 mediator subunit C-terminal domain-containing protein</fullName>
    </recommendedName>
</protein>
<dbReference type="Proteomes" id="UP001497457">
    <property type="component" value="Chromosome 30rd"/>
</dbReference>
<dbReference type="Pfam" id="PF21539">
    <property type="entry name" value="Med15_C"/>
    <property type="match status" value="1"/>
</dbReference>
<feature type="compositionally biased region" description="Polar residues" evidence="1">
    <location>
        <begin position="520"/>
        <end position="534"/>
    </location>
</feature>
<sequence length="867" mass="94346">MAHSQRQLVVQPINKQQQDHLLMQYASGVCMIYQDLELNQQQLDRLMYQMLAEQQPLVSKIHIHNRDGGNSLQNSGLTTKMRSEKQQLMIFNHKNSSPCGMTQTLATTGGAEKDNWREGKFQLIKTFKDAYLPELIELNQVFILPHITQEKLELLPKDITEEHRFKVHVKHTIKMMLRFLLLEKSNIPEKLRGKLSDFLKIIQLLLGSYRKSKDLKAKVDGRRKPQISRRQTKTMKLSDDLARSGGGTRSHHHHQRMLKVFLTQLPDRLAVMGATEESAAAGAATPSTNECNHVMLTTPSMPLQEDTEIVPFASPCPLVKVTTSENIKTISASQLPDSLVAMVAAAELVAGGAATPAANESKEVNVTKVSMPVSPLQAETRDHLTEDHQLETPLLDSAAIQVASPSTSVTSTLPPPLPTSVIIEGASLCDLVKSTPPSSISDSEVVLVASPCASVKVTSSENVKSVSASQLPEKLVAVAAAATQSVERGEVTPAENESKEAETPDRPVEDHQVAAPVPSPCSSEKSTLPSHNANSGVVEPTSLVTNPGCALVNLPCPSVQPITYENIEGFSGLLLLDNSATAAAEAAIGETATEVANGSKQLTTTTPIKPTLPVQAEIADHQAVDYEYGEAETSMARASSPGMHCRSANSICSLLNMNKMKRVLECTSSCSEVPPSGSMNGILMTFDHDAAEVESNAEHNAKRQKTQNDSKGALLDEIRSVNSMLIDTVVSIVNDNGTDVTASSNGGTLIKFSYTAVSLGPDLKSLLAASKMCIVMPVKLSVPVDYPRRSPVLVYDQRGEPLRKRMSDVSGKVDMLFQRALRRLPELMSVKDMARAWDASVRRVVMDYVQWHGGGTFSSWYGQWERC</sequence>
<evidence type="ECO:0000313" key="4">
    <source>
        <dbReference type="Proteomes" id="UP001497457"/>
    </source>
</evidence>
<feature type="domain" description="ARC105/Med15 mediator subunit C-terminal" evidence="2">
    <location>
        <begin position="770"/>
        <end position="842"/>
    </location>
</feature>
<feature type="region of interest" description="Disordered" evidence="1">
    <location>
        <begin position="217"/>
        <end position="253"/>
    </location>
</feature>